<evidence type="ECO:0000313" key="5">
    <source>
        <dbReference type="Proteomes" id="UP000371041"/>
    </source>
</evidence>
<protein>
    <recommendedName>
        <fullName evidence="3">VanZ-like domain-containing protein</fullName>
    </recommendedName>
</protein>
<feature type="domain" description="VanZ-like" evidence="3">
    <location>
        <begin position="110"/>
        <end position="186"/>
    </location>
</feature>
<keyword evidence="2" id="KW-1133">Transmembrane helix</keyword>
<accession>A0A5Q3Q7M0</accession>
<feature type="transmembrane region" description="Helical" evidence="2">
    <location>
        <begin position="109"/>
        <end position="130"/>
    </location>
</feature>
<dbReference type="AlphaFoldDB" id="A0A5Q3Q7M0"/>
<sequence length="323" mass="33816">MIVTVRLSPKGGRVSMHQAMAAHGGIVPLLGFAVPLVVLLAVLGAVVRGCWLRPTPAIRLSALDAALVLSVIAVTHLVWGARTPVAPTEVRVVPGSDLLVAVQAEPGAIWPWIQLLGNLFLLFTVGFVAPMRCRWLRDPRRVAVGAAVAACVIETVQYVALTGRVVSADDVLLNTSGAVLGACCARPWWSAPTQRESSGECTRQEAGVNSTSAISAATKNRSGSSAIQPVTRRAASFPDNRTVGTPTPGVVPEPASTTLSYPRTRLRGRNGPVWAKVCAAENGVPAACPDEAQSGGVTRRCTSTESAKPVKPRRSSTPNSSSR</sequence>
<proteinExistence type="predicted"/>
<organism evidence="4 5">
    <name type="scientific">Allosaccharopolyspora coralli</name>
    <dbReference type="NCBI Taxonomy" id="2665642"/>
    <lineage>
        <taxon>Bacteria</taxon>
        <taxon>Bacillati</taxon>
        <taxon>Actinomycetota</taxon>
        <taxon>Actinomycetes</taxon>
        <taxon>Pseudonocardiales</taxon>
        <taxon>Pseudonocardiaceae</taxon>
        <taxon>Allosaccharopolyspora</taxon>
    </lineage>
</organism>
<gene>
    <name evidence="4" type="ORF">GIY23_07780</name>
</gene>
<keyword evidence="2" id="KW-0812">Transmembrane</keyword>
<keyword evidence="5" id="KW-1185">Reference proteome</keyword>
<dbReference type="EMBL" id="CP045929">
    <property type="protein sequence ID" value="QGK69436.1"/>
    <property type="molecule type" value="Genomic_DNA"/>
</dbReference>
<feature type="transmembrane region" description="Helical" evidence="2">
    <location>
        <begin position="58"/>
        <end position="79"/>
    </location>
</feature>
<feature type="region of interest" description="Disordered" evidence="1">
    <location>
        <begin position="237"/>
        <end position="258"/>
    </location>
</feature>
<evidence type="ECO:0000313" key="4">
    <source>
        <dbReference type="EMBL" id="QGK69436.1"/>
    </source>
</evidence>
<dbReference type="Proteomes" id="UP000371041">
    <property type="component" value="Chromosome"/>
</dbReference>
<dbReference type="Pfam" id="PF04892">
    <property type="entry name" value="VanZ"/>
    <property type="match status" value="1"/>
</dbReference>
<evidence type="ECO:0000259" key="3">
    <source>
        <dbReference type="Pfam" id="PF04892"/>
    </source>
</evidence>
<dbReference type="KEGG" id="sace:GIY23_07780"/>
<keyword evidence="2" id="KW-0472">Membrane</keyword>
<evidence type="ECO:0000256" key="1">
    <source>
        <dbReference type="SAM" id="MobiDB-lite"/>
    </source>
</evidence>
<dbReference type="InterPro" id="IPR006976">
    <property type="entry name" value="VanZ-like"/>
</dbReference>
<feature type="compositionally biased region" description="Low complexity" evidence="1">
    <location>
        <begin position="242"/>
        <end position="252"/>
    </location>
</feature>
<feature type="transmembrane region" description="Helical" evidence="2">
    <location>
        <begin position="20"/>
        <end position="46"/>
    </location>
</feature>
<feature type="region of interest" description="Disordered" evidence="1">
    <location>
        <begin position="286"/>
        <end position="323"/>
    </location>
</feature>
<feature type="transmembrane region" description="Helical" evidence="2">
    <location>
        <begin position="142"/>
        <end position="161"/>
    </location>
</feature>
<evidence type="ECO:0000256" key="2">
    <source>
        <dbReference type="SAM" id="Phobius"/>
    </source>
</evidence>
<name>A0A5Q3Q7M0_9PSEU</name>
<reference evidence="5" key="1">
    <citation type="submission" date="2019-11" db="EMBL/GenBank/DDBJ databases">
        <title>The complete genome sequence of Saccharopolyspora sp. E2A.</title>
        <authorList>
            <person name="Zhang G."/>
        </authorList>
    </citation>
    <scope>NUCLEOTIDE SEQUENCE [LARGE SCALE GENOMIC DNA]</scope>
    <source>
        <strain evidence="5">E2A</strain>
    </source>
</reference>